<dbReference type="PANTHER" id="PTHR43100:SF2">
    <property type="entry name" value="BNAA03G19380D PROTEIN"/>
    <property type="match status" value="1"/>
</dbReference>
<dbReference type="EMBL" id="OU503043">
    <property type="protein sequence ID" value="CAI9765626.1"/>
    <property type="molecule type" value="Genomic_DNA"/>
</dbReference>
<dbReference type="InterPro" id="IPR051394">
    <property type="entry name" value="Glutamate_Synthase"/>
</dbReference>
<reference evidence="2" key="1">
    <citation type="submission" date="2023-05" db="EMBL/GenBank/DDBJ databases">
        <authorList>
            <person name="Huff M."/>
        </authorList>
    </citation>
    <scope>NUCLEOTIDE SEQUENCE</scope>
</reference>
<evidence type="ECO:0000313" key="3">
    <source>
        <dbReference type="Proteomes" id="UP000834106"/>
    </source>
</evidence>
<organism evidence="2 3">
    <name type="scientific">Fraxinus pennsylvanica</name>
    <dbReference type="NCBI Taxonomy" id="56036"/>
    <lineage>
        <taxon>Eukaryota</taxon>
        <taxon>Viridiplantae</taxon>
        <taxon>Streptophyta</taxon>
        <taxon>Embryophyta</taxon>
        <taxon>Tracheophyta</taxon>
        <taxon>Spermatophyta</taxon>
        <taxon>Magnoliopsida</taxon>
        <taxon>eudicotyledons</taxon>
        <taxon>Gunneridae</taxon>
        <taxon>Pentapetalae</taxon>
        <taxon>asterids</taxon>
        <taxon>lamiids</taxon>
        <taxon>Lamiales</taxon>
        <taxon>Oleaceae</taxon>
        <taxon>Oleeae</taxon>
        <taxon>Fraxinus</taxon>
    </lineage>
</organism>
<dbReference type="GO" id="GO:0016491">
    <property type="term" value="F:oxidoreductase activity"/>
    <property type="evidence" value="ECO:0007669"/>
    <property type="project" value="InterPro"/>
</dbReference>
<feature type="domain" description="Glutamate synthase alpha subunit C-terminal" evidence="1">
    <location>
        <begin position="9"/>
        <end position="51"/>
    </location>
</feature>
<dbReference type="SUPFAM" id="SSF69336">
    <property type="entry name" value="Alpha subunit of glutamate synthase, C-terminal domain"/>
    <property type="match status" value="1"/>
</dbReference>
<proteinExistence type="predicted"/>
<dbReference type="Pfam" id="PF01493">
    <property type="entry name" value="GXGXG"/>
    <property type="match status" value="2"/>
</dbReference>
<protein>
    <recommendedName>
        <fullName evidence="1">Glutamate synthase alpha subunit C-terminal domain-containing protein</fullName>
    </recommendedName>
</protein>
<dbReference type="Proteomes" id="UP000834106">
    <property type="component" value="Chromosome 8"/>
</dbReference>
<gene>
    <name evidence="2" type="ORF">FPE_LOCUS13056</name>
</gene>
<dbReference type="InterPro" id="IPR002489">
    <property type="entry name" value="Glu_synth_asu_C"/>
</dbReference>
<dbReference type="Gene3D" id="2.160.20.60">
    <property type="entry name" value="Glutamate synthase, alpha subunit, C-terminal domain"/>
    <property type="match status" value="2"/>
</dbReference>
<evidence type="ECO:0000259" key="1">
    <source>
        <dbReference type="Pfam" id="PF01493"/>
    </source>
</evidence>
<dbReference type="InterPro" id="IPR036485">
    <property type="entry name" value="Glu_synth_asu_C_sf"/>
</dbReference>
<feature type="domain" description="Glutamate synthase alpha subunit C-terminal" evidence="1">
    <location>
        <begin position="68"/>
        <end position="108"/>
    </location>
</feature>
<name>A0AAD2DVM7_9LAMI</name>
<evidence type="ECO:0000313" key="2">
    <source>
        <dbReference type="EMBL" id="CAI9765626.1"/>
    </source>
</evidence>
<dbReference type="PANTHER" id="PTHR43100">
    <property type="entry name" value="GLUTAMATE SYNTHASE [NADPH] SMALL CHAIN"/>
    <property type="match status" value="1"/>
</dbReference>
<dbReference type="AlphaFoldDB" id="A0AAD2DVM7"/>
<accession>A0AAD2DVM7</accession>
<sequence length="182" mass="20120">MWGRYGWSELVVTPIENTLFLPEDATIVGHTCSYGATGGQVFIRGKAGELFSSSGGRHWKSVLLVHDGRMGRNVAAGMTGGSAYILDEDVTLIPKVNKETVKIQRVVASVGQMQLKSRIDAHVEKTRSSKGAAILKEWDKYLPPFWQLVPILRGHRRLRNNRSFVVPSAAVQDLGENVGTRY</sequence>
<keyword evidence="3" id="KW-1185">Reference proteome</keyword>